<keyword evidence="3" id="KW-1185">Reference proteome</keyword>
<evidence type="ECO:0000313" key="2">
    <source>
        <dbReference type="EMBL" id="WFP89834.1"/>
    </source>
</evidence>
<accession>A0ABY8HEA9</accession>
<dbReference type="RefSeq" id="WP_034806343.1">
    <property type="nucleotide sequence ID" value="NZ_CP015880.1"/>
</dbReference>
<gene>
    <name evidence="2" type="ORF">P4B07_14870</name>
</gene>
<protein>
    <recommendedName>
        <fullName evidence="4">Phage protein</fullName>
    </recommendedName>
</protein>
<dbReference type="Proteomes" id="UP001214094">
    <property type="component" value="Chromosome"/>
</dbReference>
<evidence type="ECO:0000313" key="3">
    <source>
        <dbReference type="Proteomes" id="UP001214094"/>
    </source>
</evidence>
<sequence length="128" mass="14895">MTKEEQFESFWKSYPRRVAKGAARKAWDKAIKKTTLENMLKAITEYVAKKPEKIDFKHPATWLNGECWDDEWEPVQARVQRPSFANYGRPEPIKPQEPASSNVDPERRRQLAEMARRTAAGMSGRMVQ</sequence>
<proteinExistence type="predicted"/>
<dbReference type="GeneID" id="29518654"/>
<feature type="region of interest" description="Disordered" evidence="1">
    <location>
        <begin position="82"/>
        <end position="128"/>
    </location>
</feature>
<organism evidence="2 3">
    <name type="scientific">Ensifer adhaerens</name>
    <name type="common">Sinorhizobium morelense</name>
    <dbReference type="NCBI Taxonomy" id="106592"/>
    <lineage>
        <taxon>Bacteria</taxon>
        <taxon>Pseudomonadati</taxon>
        <taxon>Pseudomonadota</taxon>
        <taxon>Alphaproteobacteria</taxon>
        <taxon>Hyphomicrobiales</taxon>
        <taxon>Rhizobiaceae</taxon>
        <taxon>Sinorhizobium/Ensifer group</taxon>
        <taxon>Ensifer</taxon>
    </lineage>
</organism>
<evidence type="ECO:0000256" key="1">
    <source>
        <dbReference type="SAM" id="MobiDB-lite"/>
    </source>
</evidence>
<dbReference type="EMBL" id="CP121308">
    <property type="protein sequence ID" value="WFP89834.1"/>
    <property type="molecule type" value="Genomic_DNA"/>
</dbReference>
<feature type="compositionally biased region" description="Basic and acidic residues" evidence="1">
    <location>
        <begin position="104"/>
        <end position="116"/>
    </location>
</feature>
<evidence type="ECO:0008006" key="4">
    <source>
        <dbReference type="Google" id="ProtNLM"/>
    </source>
</evidence>
<name>A0ABY8HEA9_ENSAD</name>
<reference evidence="2 3" key="1">
    <citation type="submission" date="2023-03" db="EMBL/GenBank/DDBJ databases">
        <title>Comparative genome and transcriptome analysis combination mining strategies for increasing vitamin B12 production of Ensifer adhaerens strain.</title>
        <authorList>
            <person name="Yongheng L."/>
        </authorList>
    </citation>
    <scope>NUCLEOTIDE SEQUENCE [LARGE SCALE GENOMIC DNA]</scope>
    <source>
        <strain evidence="2 3">Casida A-T305</strain>
    </source>
</reference>